<proteinExistence type="predicted"/>
<organism evidence="1">
    <name type="scientific">Arundo donax</name>
    <name type="common">Giant reed</name>
    <name type="synonym">Donax arundinaceus</name>
    <dbReference type="NCBI Taxonomy" id="35708"/>
    <lineage>
        <taxon>Eukaryota</taxon>
        <taxon>Viridiplantae</taxon>
        <taxon>Streptophyta</taxon>
        <taxon>Embryophyta</taxon>
        <taxon>Tracheophyta</taxon>
        <taxon>Spermatophyta</taxon>
        <taxon>Magnoliopsida</taxon>
        <taxon>Liliopsida</taxon>
        <taxon>Poales</taxon>
        <taxon>Poaceae</taxon>
        <taxon>PACMAD clade</taxon>
        <taxon>Arundinoideae</taxon>
        <taxon>Arundineae</taxon>
        <taxon>Arundo</taxon>
    </lineage>
</organism>
<dbReference type="AlphaFoldDB" id="A0A0A9H1D5"/>
<dbReference type="EMBL" id="GBRH01167309">
    <property type="protein sequence ID" value="JAE30587.1"/>
    <property type="molecule type" value="Transcribed_RNA"/>
</dbReference>
<name>A0A0A9H1D5_ARUDO</name>
<reference evidence="1" key="1">
    <citation type="submission" date="2014-09" db="EMBL/GenBank/DDBJ databases">
        <authorList>
            <person name="Magalhaes I.L.F."/>
            <person name="Oliveira U."/>
            <person name="Santos F.R."/>
            <person name="Vidigal T.H.D.A."/>
            <person name="Brescovit A.D."/>
            <person name="Santos A.J."/>
        </authorList>
    </citation>
    <scope>NUCLEOTIDE SEQUENCE</scope>
    <source>
        <tissue evidence="1">Shoot tissue taken approximately 20 cm above the soil surface</tissue>
    </source>
</reference>
<accession>A0A0A9H1D5</accession>
<protein>
    <submittedName>
        <fullName evidence="1">Uncharacterized protein</fullName>
    </submittedName>
</protein>
<reference evidence="1" key="2">
    <citation type="journal article" date="2015" name="Data Brief">
        <title>Shoot transcriptome of the giant reed, Arundo donax.</title>
        <authorList>
            <person name="Barrero R.A."/>
            <person name="Guerrero F.D."/>
            <person name="Moolhuijzen P."/>
            <person name="Goolsby J.A."/>
            <person name="Tidwell J."/>
            <person name="Bellgard S.E."/>
            <person name="Bellgard M.I."/>
        </authorList>
    </citation>
    <scope>NUCLEOTIDE SEQUENCE</scope>
    <source>
        <tissue evidence="1">Shoot tissue taken approximately 20 cm above the soil surface</tissue>
    </source>
</reference>
<evidence type="ECO:0000313" key="1">
    <source>
        <dbReference type="EMBL" id="JAE30587.1"/>
    </source>
</evidence>
<sequence length="25" mass="3045">MLVTQYLVHSTWHVYLLLTQCSFNF</sequence>